<comment type="caution">
    <text evidence="2">The sequence shown here is derived from an EMBL/GenBank/DDBJ whole genome shotgun (WGS) entry which is preliminary data.</text>
</comment>
<organism evidence="2 3">
    <name type="scientific">Halteria grandinella</name>
    <dbReference type="NCBI Taxonomy" id="5974"/>
    <lineage>
        <taxon>Eukaryota</taxon>
        <taxon>Sar</taxon>
        <taxon>Alveolata</taxon>
        <taxon>Ciliophora</taxon>
        <taxon>Intramacronucleata</taxon>
        <taxon>Spirotrichea</taxon>
        <taxon>Stichotrichia</taxon>
        <taxon>Sporadotrichida</taxon>
        <taxon>Halteriidae</taxon>
        <taxon>Halteria</taxon>
    </lineage>
</organism>
<feature type="region of interest" description="Disordered" evidence="1">
    <location>
        <begin position="1"/>
        <end position="30"/>
    </location>
</feature>
<gene>
    <name evidence="2" type="ORF">FGO68_gene14637</name>
</gene>
<reference evidence="2" key="1">
    <citation type="submission" date="2019-06" db="EMBL/GenBank/DDBJ databases">
        <authorList>
            <person name="Zheng W."/>
        </authorList>
    </citation>
    <scope>NUCLEOTIDE SEQUENCE</scope>
    <source>
        <strain evidence="2">QDHG01</strain>
    </source>
</reference>
<sequence length="748" mass="83226">MDSIRPSERTSDVDNLDSRSPVTGGVDEGEAKFDIVSHPSVTVIEHDDTEKSTVQPDVAANDNVAIDTSVAKHVSWFRSIQARFRQFLIEIFPPPLPSLRPIDRLRADLLRMRSNQPVPEPRRFPRCPLLRLNSEKDLRDALMRAANRESLDEPEISLMLSTIHFDDSESYKTVADTRNRTLRKSSANASRTNTQVEGIGEGDLIENDGRHLYILSGNTLSIVDAGDPDDLVIESVTTLSGIPHVMYLQDGRLTIISSHERLPPVQQLDHAIPRLGLRNGREVSVTVYDVSDDAALHTVSTVMFDGAYAESRMVDGKLTLVLHNVLLNGYWNLLDYDHWTHETKQMRLERFAQLLETTPVDDLLPMFSATTLDKEARETVSGPISQPLDIYTQADSDEACLVSVVLYRTGGDSPRIIGTSSFIGVRTSAIQIHMNATCLYLFVPSQPHSPDRTWIHRFDVSGDAPRYVASGAFEGQLLNQFSADVRGEHLRIAATGSTGNAVRVFETSGDTIRQIGAVERVAPGERITSVRFVADRAYLVTFRNVDPLYTIDLSVPESPTILGELKIPGFSNYLQPYGDGFMLGIGRDADPESGRRKGLKLSLFDIRDDSAPKEMVSYSIPDSETAFAESGAEVDHHALGYFPELDIVVVPVDVNVLRKLSTKNKYRWTRYGEQMIFGVSVDSGIKLLGKVVHDSRLVRSSRIGNVIFSIARDDLKAVEIQADSMSPKGTLKFQRRSSYFFYGASRSR</sequence>
<keyword evidence="3" id="KW-1185">Reference proteome</keyword>
<dbReference type="AlphaFoldDB" id="A0A8J8NII6"/>
<proteinExistence type="predicted"/>
<dbReference type="EMBL" id="RRYP01016510">
    <property type="protein sequence ID" value="TNV75105.1"/>
    <property type="molecule type" value="Genomic_DNA"/>
</dbReference>
<evidence type="ECO:0000313" key="3">
    <source>
        <dbReference type="Proteomes" id="UP000785679"/>
    </source>
</evidence>
<dbReference type="Proteomes" id="UP000785679">
    <property type="component" value="Unassembled WGS sequence"/>
</dbReference>
<dbReference type="OrthoDB" id="10264491at2759"/>
<dbReference type="InterPro" id="IPR019198">
    <property type="entry name" value="Beta_propeller_containing"/>
</dbReference>
<evidence type="ECO:0000313" key="2">
    <source>
        <dbReference type="EMBL" id="TNV75105.1"/>
    </source>
</evidence>
<feature type="compositionally biased region" description="Basic and acidic residues" evidence="1">
    <location>
        <begin position="1"/>
        <end position="12"/>
    </location>
</feature>
<name>A0A8J8NII6_HALGN</name>
<dbReference type="Pfam" id="PF09826">
    <property type="entry name" value="Beta_propel"/>
    <property type="match status" value="1"/>
</dbReference>
<protein>
    <recommendedName>
        <fullName evidence="4">Beta propeller domain-containing protein</fullName>
    </recommendedName>
</protein>
<evidence type="ECO:0008006" key="4">
    <source>
        <dbReference type="Google" id="ProtNLM"/>
    </source>
</evidence>
<dbReference type="SUPFAM" id="SSF75011">
    <property type="entry name" value="3-carboxy-cis,cis-mucoante lactonizing enzyme"/>
    <property type="match status" value="1"/>
</dbReference>
<evidence type="ECO:0000256" key="1">
    <source>
        <dbReference type="SAM" id="MobiDB-lite"/>
    </source>
</evidence>
<accession>A0A8J8NII6</accession>